<evidence type="ECO:0000256" key="1">
    <source>
        <dbReference type="SAM" id="MobiDB-lite"/>
    </source>
</evidence>
<accession>A0AAU9JPE4</accession>
<feature type="region of interest" description="Disordered" evidence="1">
    <location>
        <begin position="221"/>
        <end position="268"/>
    </location>
</feature>
<name>A0AAU9JPE4_9CILI</name>
<dbReference type="Proteomes" id="UP001162131">
    <property type="component" value="Unassembled WGS sequence"/>
</dbReference>
<organism evidence="2 3">
    <name type="scientific">Blepharisma stoltei</name>
    <dbReference type="NCBI Taxonomy" id="1481888"/>
    <lineage>
        <taxon>Eukaryota</taxon>
        <taxon>Sar</taxon>
        <taxon>Alveolata</taxon>
        <taxon>Ciliophora</taxon>
        <taxon>Postciliodesmatophora</taxon>
        <taxon>Heterotrichea</taxon>
        <taxon>Heterotrichida</taxon>
        <taxon>Blepharismidae</taxon>
        <taxon>Blepharisma</taxon>
    </lineage>
</organism>
<evidence type="ECO:0000313" key="3">
    <source>
        <dbReference type="Proteomes" id="UP001162131"/>
    </source>
</evidence>
<comment type="caution">
    <text evidence="2">The sequence shown here is derived from an EMBL/GenBank/DDBJ whole genome shotgun (WGS) entry which is preliminary data.</text>
</comment>
<keyword evidence="3" id="KW-1185">Reference proteome</keyword>
<dbReference type="AlphaFoldDB" id="A0AAU9JPE4"/>
<evidence type="ECO:0000313" key="2">
    <source>
        <dbReference type="EMBL" id="CAG9327594.1"/>
    </source>
</evidence>
<reference evidence="2" key="1">
    <citation type="submission" date="2021-09" db="EMBL/GenBank/DDBJ databases">
        <authorList>
            <consortium name="AG Swart"/>
            <person name="Singh M."/>
            <person name="Singh A."/>
            <person name="Seah K."/>
            <person name="Emmerich C."/>
        </authorList>
    </citation>
    <scope>NUCLEOTIDE SEQUENCE</scope>
    <source>
        <strain evidence="2">ATCC30299</strain>
    </source>
</reference>
<feature type="compositionally biased region" description="Basic and acidic residues" evidence="1">
    <location>
        <begin position="224"/>
        <end position="234"/>
    </location>
</feature>
<sequence length="268" mass="31239">MYNLTPMIDLMIAQVSTYAKHIHRKSTLEAKIRNMFFHTKKNSRIPPKKEYLRCRLIRGHKRINRQISKKSLPIGILNTYDIDDPSAIKLWNILETCYFKNQEEMDFISRTESGPKTDGISKRKGRIKNLEKSFNLSFCKRYFSSPAVLESFYYYIELVFLKLEPELLCKKFDFRCCEGEHQPECIEKWLILKHYVRVMMIEELGIIPLQETGRFLPNVFQPEGKSEEISPKCEDSEDGGESESAMTCTTAIDDPEILSGQLDSVQDN</sequence>
<gene>
    <name evidence="2" type="ORF">BSTOLATCC_MIC44225</name>
</gene>
<dbReference type="EMBL" id="CAJZBQ010000044">
    <property type="protein sequence ID" value="CAG9327594.1"/>
    <property type="molecule type" value="Genomic_DNA"/>
</dbReference>
<protein>
    <submittedName>
        <fullName evidence="2">Uncharacterized protein</fullName>
    </submittedName>
</protein>
<proteinExistence type="predicted"/>